<dbReference type="PROSITE" id="PS51440">
    <property type="entry name" value="TIM_2"/>
    <property type="match status" value="1"/>
</dbReference>
<comment type="subcellular location">
    <subcellularLocation>
        <location evidence="7 8">Cytoplasm</location>
    </subcellularLocation>
</comment>
<keyword evidence="6 7" id="KW-0413">Isomerase</keyword>
<dbReference type="GO" id="GO:0019563">
    <property type="term" value="P:glycerol catabolic process"/>
    <property type="evidence" value="ECO:0007669"/>
    <property type="project" value="TreeGrafter"/>
</dbReference>
<dbReference type="FunFam" id="3.20.20.70:FF:000016">
    <property type="entry name" value="Triosephosphate isomerase"/>
    <property type="match status" value="1"/>
</dbReference>
<feature type="binding site" evidence="7">
    <location>
        <position position="215"/>
    </location>
    <ligand>
        <name>substrate</name>
    </ligand>
</feature>
<keyword evidence="5 7" id="KW-0324">Glycolysis</keyword>
<evidence type="ECO:0000313" key="10">
    <source>
        <dbReference type="Proteomes" id="UP000516305"/>
    </source>
</evidence>
<dbReference type="KEGG" id="chyd:H4K34_02460"/>
<evidence type="ECO:0000256" key="6">
    <source>
        <dbReference type="ARBA" id="ARBA00023235"/>
    </source>
</evidence>
<evidence type="ECO:0000256" key="2">
    <source>
        <dbReference type="ARBA" id="ARBA00007422"/>
    </source>
</evidence>
<dbReference type="HAMAP" id="MF_00147_B">
    <property type="entry name" value="TIM_B"/>
    <property type="match status" value="1"/>
</dbReference>
<dbReference type="Gene3D" id="3.20.20.70">
    <property type="entry name" value="Aldolase class I"/>
    <property type="match status" value="1"/>
</dbReference>
<comment type="pathway">
    <text evidence="1 7 8">Carbohydrate degradation; glycolysis; D-glyceraldehyde 3-phosphate from glycerone phosphate: step 1/1.</text>
</comment>
<dbReference type="GO" id="GO:0005829">
    <property type="term" value="C:cytosol"/>
    <property type="evidence" value="ECO:0007669"/>
    <property type="project" value="TreeGrafter"/>
</dbReference>
<evidence type="ECO:0000256" key="7">
    <source>
        <dbReference type="HAMAP-Rule" id="MF_00147"/>
    </source>
</evidence>
<comment type="function">
    <text evidence="7">Involved in the gluconeogenesis. Catalyzes stereospecifically the conversion of dihydroxyacetone phosphate (DHAP) to D-glyceraldehyde-3-phosphate (G3P).</text>
</comment>
<evidence type="ECO:0000313" key="9">
    <source>
        <dbReference type="EMBL" id="QNR24725.1"/>
    </source>
</evidence>
<dbReference type="InterPro" id="IPR013785">
    <property type="entry name" value="Aldolase_TIM"/>
</dbReference>
<dbReference type="InterPro" id="IPR000652">
    <property type="entry name" value="Triosephosphate_isomerase"/>
</dbReference>
<keyword evidence="4 7" id="KW-0963">Cytoplasm</keyword>
<evidence type="ECO:0000256" key="3">
    <source>
        <dbReference type="ARBA" id="ARBA00022432"/>
    </source>
</evidence>
<organism evidence="9 10">
    <name type="scientific">Croceimicrobium hydrocarbonivorans</name>
    <dbReference type="NCBI Taxonomy" id="2761580"/>
    <lineage>
        <taxon>Bacteria</taxon>
        <taxon>Pseudomonadati</taxon>
        <taxon>Bacteroidota</taxon>
        <taxon>Flavobacteriia</taxon>
        <taxon>Flavobacteriales</taxon>
        <taxon>Owenweeksiaceae</taxon>
        <taxon>Croceimicrobium</taxon>
    </lineage>
</organism>
<gene>
    <name evidence="7" type="primary">tpiA</name>
    <name evidence="9" type="ORF">H4K34_02460</name>
</gene>
<evidence type="ECO:0000256" key="8">
    <source>
        <dbReference type="RuleBase" id="RU363013"/>
    </source>
</evidence>
<feature type="binding site" evidence="7">
    <location>
        <begin position="9"/>
        <end position="11"/>
    </location>
    <ligand>
        <name>substrate</name>
    </ligand>
</feature>
<accession>A0A7H0VG77</accession>
<feature type="active site" description="Proton acceptor" evidence="7">
    <location>
        <position position="169"/>
    </location>
</feature>
<dbReference type="PANTHER" id="PTHR21139">
    <property type="entry name" value="TRIOSEPHOSPHATE ISOMERASE"/>
    <property type="match status" value="1"/>
</dbReference>
<dbReference type="NCBIfam" id="TIGR00419">
    <property type="entry name" value="tim"/>
    <property type="match status" value="1"/>
</dbReference>
<keyword evidence="3 7" id="KW-0312">Gluconeogenesis</keyword>
<name>A0A7H0VG77_9FLAO</name>
<dbReference type="CDD" id="cd00311">
    <property type="entry name" value="TIM"/>
    <property type="match status" value="1"/>
</dbReference>
<proteinExistence type="inferred from homology"/>
<evidence type="ECO:0000256" key="4">
    <source>
        <dbReference type="ARBA" id="ARBA00022490"/>
    </source>
</evidence>
<comment type="catalytic activity">
    <reaction evidence="7 8">
        <text>D-glyceraldehyde 3-phosphate = dihydroxyacetone phosphate</text>
        <dbReference type="Rhea" id="RHEA:18585"/>
        <dbReference type="ChEBI" id="CHEBI:57642"/>
        <dbReference type="ChEBI" id="CHEBI:59776"/>
        <dbReference type="EC" id="5.3.1.1"/>
    </reaction>
</comment>
<dbReference type="GO" id="GO:0046166">
    <property type="term" value="P:glyceraldehyde-3-phosphate biosynthetic process"/>
    <property type="evidence" value="ECO:0007669"/>
    <property type="project" value="TreeGrafter"/>
</dbReference>
<dbReference type="EMBL" id="CP060139">
    <property type="protein sequence ID" value="QNR24725.1"/>
    <property type="molecule type" value="Genomic_DNA"/>
</dbReference>
<feature type="binding site" evidence="7">
    <location>
        <begin position="236"/>
        <end position="237"/>
    </location>
    <ligand>
        <name>substrate</name>
    </ligand>
</feature>
<keyword evidence="10" id="KW-1185">Reference proteome</keyword>
<dbReference type="PROSITE" id="PS00171">
    <property type="entry name" value="TIM_1"/>
    <property type="match status" value="1"/>
</dbReference>
<dbReference type="RefSeq" id="WP_210759252.1">
    <property type="nucleotide sequence ID" value="NZ_CP060139.1"/>
</dbReference>
<comment type="subunit">
    <text evidence="7 8">Homodimer.</text>
</comment>
<comment type="pathway">
    <text evidence="7 8">Carbohydrate biosynthesis; gluconeogenesis.</text>
</comment>
<evidence type="ECO:0000256" key="1">
    <source>
        <dbReference type="ARBA" id="ARBA00004680"/>
    </source>
</evidence>
<dbReference type="Proteomes" id="UP000516305">
    <property type="component" value="Chromosome"/>
</dbReference>
<dbReference type="EC" id="5.3.1.1" evidence="7 8"/>
<comment type="similarity">
    <text evidence="2 7 8">Belongs to the triosephosphate isomerase family.</text>
</comment>
<dbReference type="SUPFAM" id="SSF51351">
    <property type="entry name" value="Triosephosphate isomerase (TIM)"/>
    <property type="match status" value="1"/>
</dbReference>
<dbReference type="Pfam" id="PF00121">
    <property type="entry name" value="TIM"/>
    <property type="match status" value="1"/>
</dbReference>
<dbReference type="UniPathway" id="UPA00109">
    <property type="reaction ID" value="UER00189"/>
</dbReference>
<evidence type="ECO:0000256" key="5">
    <source>
        <dbReference type="ARBA" id="ARBA00023152"/>
    </source>
</evidence>
<dbReference type="InterPro" id="IPR020861">
    <property type="entry name" value="Triosephosphate_isomerase_AS"/>
</dbReference>
<sequence>MARKIIAGNWKMNLNLAQGAALVKASDDYLNANPAKHIDVIVAPPAHQLVQTVKLSTNTKLSVVAQNMCAHENGAYTGEISASMLVDAGVELVIVGHSERREIFGEDDALLEAKLHKALEYDLYPIFCVGESLEQRQAGIHFKHIEKQLEAGLKNFNADQIPHIILAYEPIWAIGTGETASPEQAQEMHAFIRKFLTGKFSATVADETSILYGGSVKPSNAKDLFSQPDIDGGLIGGASIQIDSFLELIKIGESILR</sequence>
<dbReference type="GO" id="GO:0006096">
    <property type="term" value="P:glycolytic process"/>
    <property type="evidence" value="ECO:0007669"/>
    <property type="project" value="UniProtKB-UniRule"/>
</dbReference>
<dbReference type="AlphaFoldDB" id="A0A7H0VG77"/>
<reference evidence="9 10" key="1">
    <citation type="submission" date="2020-08" db="EMBL/GenBank/DDBJ databases">
        <title>Croceimicrobium hydrocarbonivorans gen. nov., sp. nov., a novel marine bacterium isolated from a bacterial consortium that degrades polyethylene terephthalate.</title>
        <authorList>
            <person name="Liu R."/>
        </authorList>
    </citation>
    <scope>NUCLEOTIDE SEQUENCE [LARGE SCALE GENOMIC DNA]</scope>
    <source>
        <strain evidence="9 10">A20-9</strain>
    </source>
</reference>
<dbReference type="GO" id="GO:0006094">
    <property type="term" value="P:gluconeogenesis"/>
    <property type="evidence" value="ECO:0007669"/>
    <property type="project" value="UniProtKB-UniRule"/>
</dbReference>
<feature type="active site" description="Electrophile" evidence="7">
    <location>
        <position position="97"/>
    </location>
</feature>
<dbReference type="PANTHER" id="PTHR21139:SF42">
    <property type="entry name" value="TRIOSEPHOSPHATE ISOMERASE"/>
    <property type="match status" value="1"/>
</dbReference>
<feature type="binding site" evidence="7">
    <location>
        <position position="175"/>
    </location>
    <ligand>
        <name>substrate</name>
    </ligand>
</feature>
<dbReference type="GO" id="GO:0004807">
    <property type="term" value="F:triose-phosphate isomerase activity"/>
    <property type="evidence" value="ECO:0007669"/>
    <property type="project" value="UniProtKB-UniRule"/>
</dbReference>
<dbReference type="InterPro" id="IPR022896">
    <property type="entry name" value="TrioseP_Isoase_bac/euk"/>
</dbReference>
<dbReference type="UniPathway" id="UPA00138"/>
<protein>
    <recommendedName>
        <fullName evidence="7 8">Triosephosphate isomerase</fullName>
        <shortName evidence="7">TIM</shortName>
        <shortName evidence="7">TPI</shortName>
        <ecNumber evidence="7 8">5.3.1.1</ecNumber>
    </recommendedName>
    <alternativeName>
        <fullName evidence="7">Triose-phosphate isomerase</fullName>
    </alternativeName>
</protein>
<dbReference type="InterPro" id="IPR035990">
    <property type="entry name" value="TIM_sf"/>
</dbReference>